<comment type="function">
    <text evidence="6">Removes the formyl group from the N-terminal Met of newly synthesized proteins. Requires at least a dipeptide for an efficient rate of reaction. N-terminal L-methionine is a prerequisite for activity but the enzyme has broad specificity at other positions.</text>
</comment>
<keyword evidence="8" id="KW-1185">Reference proteome</keyword>
<gene>
    <name evidence="7" type="primary">def_2</name>
    <name evidence="6" type="synonym">def</name>
    <name evidence="7" type="ORF">NBRC116598_39490</name>
</gene>
<dbReference type="InterPro" id="IPR023635">
    <property type="entry name" value="Peptide_deformylase"/>
</dbReference>
<dbReference type="SUPFAM" id="SSF56420">
    <property type="entry name" value="Peptide deformylase"/>
    <property type="match status" value="1"/>
</dbReference>
<dbReference type="NCBIfam" id="TIGR00079">
    <property type="entry name" value="pept_deformyl"/>
    <property type="match status" value="1"/>
</dbReference>
<evidence type="ECO:0000256" key="1">
    <source>
        <dbReference type="ARBA" id="ARBA00010759"/>
    </source>
</evidence>
<comment type="cofactor">
    <cofactor evidence="6">
        <name>Fe(2+)</name>
        <dbReference type="ChEBI" id="CHEBI:29033"/>
    </cofactor>
    <text evidence="6">Binds 1 Fe(2+) ion.</text>
</comment>
<evidence type="ECO:0000256" key="5">
    <source>
        <dbReference type="ARBA" id="ARBA00023004"/>
    </source>
</evidence>
<proteinExistence type="inferred from homology"/>
<keyword evidence="3 6" id="KW-0378">Hydrolase</keyword>
<sequence>MALLPILQWPDAGLSTACALVAPQEDLGTLIADMFQTMYAAPGRGLAAPQVGVLKRLFVMDATWKDGPGTPLVMINPEILTFGAELATGDEGCLSIPGVMAAVLRPSTVTLRWQDEARCWQTGKFDGFAARCIQHEYDHLDGLVTFDRLVPEARVEAEETYRRHLERPA</sequence>
<keyword evidence="2 6" id="KW-0479">Metal-binding</keyword>
<evidence type="ECO:0000256" key="6">
    <source>
        <dbReference type="HAMAP-Rule" id="MF_00163"/>
    </source>
</evidence>
<dbReference type="Proteomes" id="UP001441944">
    <property type="component" value="Unassembled WGS sequence"/>
</dbReference>
<evidence type="ECO:0000256" key="2">
    <source>
        <dbReference type="ARBA" id="ARBA00022723"/>
    </source>
</evidence>
<keyword evidence="4 6" id="KW-0648">Protein biosynthesis</keyword>
<dbReference type="PANTHER" id="PTHR10458:SF21">
    <property type="entry name" value="PEPTIDE DEFORMYLASE"/>
    <property type="match status" value="1"/>
</dbReference>
<dbReference type="HAMAP" id="MF_00163">
    <property type="entry name" value="Pep_deformylase"/>
    <property type="match status" value="1"/>
</dbReference>
<dbReference type="PIRSF" id="PIRSF004749">
    <property type="entry name" value="Pep_def"/>
    <property type="match status" value="1"/>
</dbReference>
<dbReference type="PANTHER" id="PTHR10458">
    <property type="entry name" value="PEPTIDE DEFORMYLASE"/>
    <property type="match status" value="1"/>
</dbReference>
<comment type="catalytic activity">
    <reaction evidence="6">
        <text>N-terminal N-formyl-L-methionyl-[peptide] + H2O = N-terminal L-methionyl-[peptide] + formate</text>
        <dbReference type="Rhea" id="RHEA:24420"/>
        <dbReference type="Rhea" id="RHEA-COMP:10639"/>
        <dbReference type="Rhea" id="RHEA-COMP:10640"/>
        <dbReference type="ChEBI" id="CHEBI:15377"/>
        <dbReference type="ChEBI" id="CHEBI:15740"/>
        <dbReference type="ChEBI" id="CHEBI:49298"/>
        <dbReference type="ChEBI" id="CHEBI:64731"/>
        <dbReference type="EC" id="3.5.1.88"/>
    </reaction>
</comment>
<evidence type="ECO:0000313" key="8">
    <source>
        <dbReference type="Proteomes" id="UP001441944"/>
    </source>
</evidence>
<dbReference type="CDD" id="cd00487">
    <property type="entry name" value="Pep_deformylase"/>
    <property type="match status" value="1"/>
</dbReference>
<reference evidence="7 8" key="1">
    <citation type="submission" date="2024-04" db="EMBL/GenBank/DDBJ databases">
        <title>Draft genome sequence of Pseudophaeobacter arcticus NBRC 116598.</title>
        <authorList>
            <person name="Miyakawa T."/>
            <person name="Kusuya Y."/>
            <person name="Miura T."/>
        </authorList>
    </citation>
    <scope>NUCLEOTIDE SEQUENCE [LARGE SCALE GENOMIC DNA]</scope>
    <source>
        <strain evidence="7 8">SU-CL00105</strain>
    </source>
</reference>
<evidence type="ECO:0000313" key="7">
    <source>
        <dbReference type="EMBL" id="GAA6198504.1"/>
    </source>
</evidence>
<feature type="binding site" evidence="6">
    <location>
        <position position="139"/>
    </location>
    <ligand>
        <name>Fe cation</name>
        <dbReference type="ChEBI" id="CHEBI:24875"/>
    </ligand>
</feature>
<keyword evidence="5 6" id="KW-0408">Iron</keyword>
<name>A0ABQ0ARK8_9RHOB</name>
<accession>A0ABQ0ARK8</accession>
<dbReference type="RefSeq" id="WP_353402393.1">
    <property type="nucleotide sequence ID" value="NZ_BAABWU010000023.1"/>
</dbReference>
<comment type="similarity">
    <text evidence="1 6">Belongs to the polypeptide deformylase family.</text>
</comment>
<dbReference type="EC" id="3.5.1.88" evidence="6"/>
<dbReference type="NCBIfam" id="NF001159">
    <property type="entry name" value="PRK00150.1-3"/>
    <property type="match status" value="1"/>
</dbReference>
<dbReference type="Pfam" id="PF01327">
    <property type="entry name" value="Pep_deformylase"/>
    <property type="match status" value="1"/>
</dbReference>
<evidence type="ECO:0000256" key="4">
    <source>
        <dbReference type="ARBA" id="ARBA00022917"/>
    </source>
</evidence>
<dbReference type="InterPro" id="IPR036821">
    <property type="entry name" value="Peptide_deformylase_sf"/>
</dbReference>
<dbReference type="PRINTS" id="PR01576">
    <property type="entry name" value="PDEFORMYLASE"/>
</dbReference>
<feature type="active site" evidence="6">
    <location>
        <position position="136"/>
    </location>
</feature>
<organism evidence="7 8">
    <name type="scientific">Pseudophaeobacter arcticus</name>
    <dbReference type="NCBI Taxonomy" id="385492"/>
    <lineage>
        <taxon>Bacteria</taxon>
        <taxon>Pseudomonadati</taxon>
        <taxon>Pseudomonadota</taxon>
        <taxon>Alphaproteobacteria</taxon>
        <taxon>Rhodobacterales</taxon>
        <taxon>Paracoccaceae</taxon>
        <taxon>Pseudophaeobacter</taxon>
    </lineage>
</organism>
<feature type="binding site" evidence="6">
    <location>
        <position position="135"/>
    </location>
    <ligand>
        <name>Fe cation</name>
        <dbReference type="ChEBI" id="CHEBI:24875"/>
    </ligand>
</feature>
<protein>
    <recommendedName>
        <fullName evidence="6">Peptide deformylase</fullName>
        <shortName evidence="6">PDF</shortName>
        <ecNumber evidence="6">3.5.1.88</ecNumber>
    </recommendedName>
    <alternativeName>
        <fullName evidence="6">Polypeptide deformylase</fullName>
    </alternativeName>
</protein>
<feature type="binding site" evidence="6">
    <location>
        <position position="93"/>
    </location>
    <ligand>
        <name>Fe cation</name>
        <dbReference type="ChEBI" id="CHEBI:24875"/>
    </ligand>
</feature>
<evidence type="ECO:0000256" key="3">
    <source>
        <dbReference type="ARBA" id="ARBA00022801"/>
    </source>
</evidence>
<comment type="caution">
    <text evidence="7">The sequence shown here is derived from an EMBL/GenBank/DDBJ whole genome shotgun (WGS) entry which is preliminary data.</text>
</comment>
<dbReference type="EMBL" id="BAABWU010000023">
    <property type="protein sequence ID" value="GAA6198504.1"/>
    <property type="molecule type" value="Genomic_DNA"/>
</dbReference>
<dbReference type="Gene3D" id="3.90.45.10">
    <property type="entry name" value="Peptide deformylase"/>
    <property type="match status" value="1"/>
</dbReference>